<sequence>MRRMVCGLTGLICFFAAMDLSTGLEHGDAAAEAERGRGLGRAAHGREAGAAHFSTHWTAPSCRYLVSDWQRS</sequence>
<organism evidence="1 2">
    <name type="scientific">Sphingomonas leidyi</name>
    <dbReference type="NCBI Taxonomy" id="68569"/>
    <lineage>
        <taxon>Bacteria</taxon>
        <taxon>Pseudomonadati</taxon>
        <taxon>Pseudomonadota</taxon>
        <taxon>Alphaproteobacteria</taxon>
        <taxon>Sphingomonadales</taxon>
        <taxon>Sphingomonadaceae</taxon>
        <taxon>Sphingomonas</taxon>
    </lineage>
</organism>
<dbReference type="RefSeq" id="WP_167298012.1">
    <property type="nucleotide sequence ID" value="NZ_JAASQV010000001.1"/>
</dbReference>
<keyword evidence="2" id="KW-1185">Reference proteome</keyword>
<dbReference type="AlphaFoldDB" id="A0A7X5UXI5"/>
<evidence type="ECO:0000313" key="2">
    <source>
        <dbReference type="Proteomes" id="UP000564677"/>
    </source>
</evidence>
<name>A0A7X5UXI5_9SPHN</name>
<reference evidence="1 2" key="1">
    <citation type="submission" date="2020-03" db="EMBL/GenBank/DDBJ databases">
        <title>Genomic Encyclopedia of Type Strains, Phase IV (KMG-IV): sequencing the most valuable type-strain genomes for metagenomic binning, comparative biology and taxonomic classification.</title>
        <authorList>
            <person name="Goeker M."/>
        </authorList>
    </citation>
    <scope>NUCLEOTIDE SEQUENCE [LARGE SCALE GENOMIC DNA]</scope>
    <source>
        <strain evidence="1 2">DSM 4733</strain>
    </source>
</reference>
<dbReference type="Proteomes" id="UP000564677">
    <property type="component" value="Unassembled WGS sequence"/>
</dbReference>
<accession>A0A7X5UXI5</accession>
<dbReference type="EMBL" id="JAASQV010000001">
    <property type="protein sequence ID" value="NIJ63497.1"/>
    <property type="molecule type" value="Genomic_DNA"/>
</dbReference>
<comment type="caution">
    <text evidence="1">The sequence shown here is derived from an EMBL/GenBank/DDBJ whole genome shotgun (WGS) entry which is preliminary data.</text>
</comment>
<protein>
    <submittedName>
        <fullName evidence="1">Uncharacterized protein</fullName>
    </submittedName>
</protein>
<proteinExistence type="predicted"/>
<gene>
    <name evidence="1" type="ORF">FHR20_000428</name>
</gene>
<evidence type="ECO:0000313" key="1">
    <source>
        <dbReference type="EMBL" id="NIJ63497.1"/>
    </source>
</evidence>